<dbReference type="EC" id="3.5.1.98" evidence="3"/>
<evidence type="ECO:0000256" key="4">
    <source>
        <dbReference type="ARBA" id="ARBA00022491"/>
    </source>
</evidence>
<dbReference type="InterPro" id="IPR023696">
    <property type="entry name" value="Ureohydrolase_dom_sf"/>
</dbReference>
<keyword evidence="4" id="KW-0678">Repressor</keyword>
<dbReference type="Pfam" id="PF00850">
    <property type="entry name" value="Hist_deacetyl"/>
    <property type="match status" value="1"/>
</dbReference>
<dbReference type="GO" id="GO:0040029">
    <property type="term" value="P:epigenetic regulation of gene expression"/>
    <property type="evidence" value="ECO:0007669"/>
    <property type="project" value="TreeGrafter"/>
</dbReference>
<name>A0A6U0C9R3_9CHLO</name>
<comment type="similarity">
    <text evidence="2">Belongs to the histone deacetylase family. HD type 2 subfamily.</text>
</comment>
<keyword evidence="5" id="KW-0378">Hydrolase</keyword>
<evidence type="ECO:0000256" key="2">
    <source>
        <dbReference type="ARBA" id="ARBA00007738"/>
    </source>
</evidence>
<dbReference type="PANTHER" id="PTHR10625">
    <property type="entry name" value="HISTONE DEACETYLASE HDAC1-RELATED"/>
    <property type="match status" value="1"/>
</dbReference>
<evidence type="ECO:0000256" key="10">
    <source>
        <dbReference type="SAM" id="MobiDB-lite"/>
    </source>
</evidence>
<proteinExistence type="inferred from homology"/>
<dbReference type="InterPro" id="IPR000286">
    <property type="entry name" value="HDACs"/>
</dbReference>
<dbReference type="GO" id="GO:0141221">
    <property type="term" value="F:histone deacetylase activity, hydrolytic mechanism"/>
    <property type="evidence" value="ECO:0007669"/>
    <property type="project" value="UniProtKB-EC"/>
</dbReference>
<evidence type="ECO:0000256" key="5">
    <source>
        <dbReference type="ARBA" id="ARBA00022801"/>
    </source>
</evidence>
<dbReference type="EMBL" id="HBEW01008589">
    <property type="protein sequence ID" value="CAD8588963.1"/>
    <property type="molecule type" value="Transcribed_RNA"/>
</dbReference>
<dbReference type="GO" id="GO:0000118">
    <property type="term" value="C:histone deacetylase complex"/>
    <property type="evidence" value="ECO:0007669"/>
    <property type="project" value="TreeGrafter"/>
</dbReference>
<sequence>MSSAEDSDGASPLNLPGRRPTAPSSASSASRTAAKTEARSNEILSMVREELKRAEDVSKAAARAIDVDAVSALVGDLAALRVDDAAAQQPITRVQTPPPVVEAKKAPLATPAPKQRSSAVESKVKVGLVYDERMEAHEMVGHFECPARHRVVVNEIKADGLAARCVPLRSREATDAELLRAHDAAHVAAVQTAFDPEGEPVQVATVDDDTGNDIFYTKDTSFGARMAAGCVTEACEAVLRGDVQRAFAVVRPPGHHALCARAMGFCFFNNAVVAARAALEREEVQRVMILDWDVHHGNGIQDLTLEDDSIMYVSLHRYGDGFYPGTGAAEEVGKNGTNINVGWLEKGLGDADYLAAFDIVIEPIARSFAPDLIIIAAGFDAADGDPLGGMMLSPTGYEHMTRRLCDIGSGRVVIALEGGYALRPLATCASASLRALLGDASRAISSRSRPRKTSVKLLTDLAASFAPYWPALKSEEYSEKVRAILKHTTVVASRRVDAYPTGRRSSSMSSSATAV</sequence>
<evidence type="ECO:0000256" key="3">
    <source>
        <dbReference type="ARBA" id="ARBA00012111"/>
    </source>
</evidence>
<evidence type="ECO:0000256" key="6">
    <source>
        <dbReference type="ARBA" id="ARBA00022853"/>
    </source>
</evidence>
<protein>
    <recommendedName>
        <fullName evidence="3">histone deacetylase</fullName>
        <ecNumber evidence="3">3.5.1.98</ecNumber>
    </recommendedName>
</protein>
<dbReference type="PANTHER" id="PTHR10625:SF5">
    <property type="entry name" value="HISTONE DEACETYLASE"/>
    <property type="match status" value="1"/>
</dbReference>
<feature type="domain" description="Histone deacetylase" evidence="11">
    <location>
        <begin position="142"/>
        <end position="435"/>
    </location>
</feature>
<evidence type="ECO:0000256" key="1">
    <source>
        <dbReference type="ARBA" id="ARBA00004123"/>
    </source>
</evidence>
<evidence type="ECO:0000256" key="8">
    <source>
        <dbReference type="ARBA" id="ARBA00023163"/>
    </source>
</evidence>
<evidence type="ECO:0000256" key="7">
    <source>
        <dbReference type="ARBA" id="ARBA00023015"/>
    </source>
</evidence>
<dbReference type="InterPro" id="IPR023801">
    <property type="entry name" value="His_deacetylse_dom"/>
</dbReference>
<keyword evidence="6" id="KW-0156">Chromatin regulator</keyword>
<evidence type="ECO:0000313" key="12">
    <source>
        <dbReference type="EMBL" id="CAD8588963.1"/>
    </source>
</evidence>
<dbReference type="SUPFAM" id="SSF52768">
    <property type="entry name" value="Arginase/deacetylase"/>
    <property type="match status" value="1"/>
</dbReference>
<reference evidence="12" key="1">
    <citation type="submission" date="2021-01" db="EMBL/GenBank/DDBJ databases">
        <authorList>
            <person name="Corre E."/>
            <person name="Pelletier E."/>
            <person name="Niang G."/>
            <person name="Scheremetjew M."/>
            <person name="Finn R."/>
            <person name="Kale V."/>
            <person name="Holt S."/>
            <person name="Cochrane G."/>
            <person name="Meng A."/>
            <person name="Brown T."/>
            <person name="Cohen L."/>
        </authorList>
    </citation>
    <scope>NUCLEOTIDE SEQUENCE</scope>
    <source>
        <strain evidence="12">Clade-D-RCC2572</strain>
    </source>
</reference>
<feature type="region of interest" description="Disordered" evidence="10">
    <location>
        <begin position="1"/>
        <end position="42"/>
    </location>
</feature>
<keyword evidence="8" id="KW-0804">Transcription</keyword>
<evidence type="ECO:0000256" key="9">
    <source>
        <dbReference type="ARBA" id="ARBA00023242"/>
    </source>
</evidence>
<dbReference type="GO" id="GO:0005737">
    <property type="term" value="C:cytoplasm"/>
    <property type="evidence" value="ECO:0007669"/>
    <property type="project" value="TreeGrafter"/>
</dbReference>
<dbReference type="AlphaFoldDB" id="A0A6U0C9R3"/>
<evidence type="ECO:0000259" key="11">
    <source>
        <dbReference type="Pfam" id="PF00850"/>
    </source>
</evidence>
<keyword evidence="9" id="KW-0539">Nucleus</keyword>
<feature type="compositionally biased region" description="Low complexity" evidence="10">
    <location>
        <begin position="18"/>
        <end position="33"/>
    </location>
</feature>
<organism evidence="12">
    <name type="scientific">Ostreococcus mediterraneus</name>
    <dbReference type="NCBI Taxonomy" id="1486918"/>
    <lineage>
        <taxon>Eukaryota</taxon>
        <taxon>Viridiplantae</taxon>
        <taxon>Chlorophyta</taxon>
        <taxon>Mamiellophyceae</taxon>
        <taxon>Mamiellales</taxon>
        <taxon>Bathycoccaceae</taxon>
        <taxon>Ostreococcus</taxon>
    </lineage>
</organism>
<accession>A0A6U0C9R3</accession>
<gene>
    <name evidence="12" type="ORF">OMED0929_LOCUS7239</name>
</gene>
<dbReference type="InterPro" id="IPR037138">
    <property type="entry name" value="His_deacetylse_dom_sf"/>
</dbReference>
<dbReference type="PRINTS" id="PR01270">
    <property type="entry name" value="HDASUPER"/>
</dbReference>
<comment type="subcellular location">
    <subcellularLocation>
        <location evidence="1">Nucleus</location>
    </subcellularLocation>
</comment>
<dbReference type="CDD" id="cd09992">
    <property type="entry name" value="HDAC_classII"/>
    <property type="match status" value="1"/>
</dbReference>
<dbReference type="Gene3D" id="3.40.800.20">
    <property type="entry name" value="Histone deacetylase domain"/>
    <property type="match status" value="1"/>
</dbReference>
<keyword evidence="7" id="KW-0805">Transcription regulation</keyword>